<dbReference type="PANTHER" id="PTHR46093:SF18">
    <property type="entry name" value="FIBRONECTIN TYPE-III DOMAIN-CONTAINING PROTEIN"/>
    <property type="match status" value="1"/>
</dbReference>
<dbReference type="PANTHER" id="PTHR46093">
    <property type="entry name" value="ACYL-COA-BINDING DOMAIN-CONTAINING PROTEIN 5"/>
    <property type="match status" value="1"/>
</dbReference>
<dbReference type="InterPro" id="IPR000998">
    <property type="entry name" value="MAM_dom"/>
</dbReference>
<keyword evidence="4" id="KW-1133">Transmembrane helix</keyword>
<feature type="signal peptide" evidence="5">
    <location>
        <begin position="1"/>
        <end position="17"/>
    </location>
</feature>
<feature type="domain" description="MAM" evidence="6">
    <location>
        <begin position="17"/>
        <end position="153"/>
    </location>
</feature>
<dbReference type="GO" id="GO:0016020">
    <property type="term" value="C:membrane"/>
    <property type="evidence" value="ECO:0007669"/>
    <property type="project" value="InterPro"/>
</dbReference>
<protein>
    <recommendedName>
        <fullName evidence="6">MAM domain-containing protein</fullName>
    </recommendedName>
</protein>
<dbReference type="CDD" id="cd06263">
    <property type="entry name" value="MAM"/>
    <property type="match status" value="1"/>
</dbReference>
<evidence type="ECO:0000313" key="8">
    <source>
        <dbReference type="Proteomes" id="UP001178507"/>
    </source>
</evidence>
<gene>
    <name evidence="7" type="ORF">EVOR1521_LOCUS20773</name>
</gene>
<feature type="transmembrane region" description="Helical" evidence="4">
    <location>
        <begin position="986"/>
        <end position="1008"/>
    </location>
</feature>
<feature type="chain" id="PRO_5041234782" description="MAM domain-containing protein" evidence="5">
    <location>
        <begin position="18"/>
        <end position="1301"/>
    </location>
</feature>
<sequence>MRALAWICCLYAASASGDCNFETDLCGWSSAQWVRHRGSSHGASEAFEGSWYALLDSSYHKSMTSYLASPFFTEVAHRVTFYYYMHGVDVDTLTFESYLPESGWQTLWSLEGSQEDSWTYAAVPLPDGSQRVRFGATTKDGWDGDFAIDGVTIVVKTSTTTQTRSATMTTSRTTSSTTQSSTQTTLTVTETQTSTTTMLQEQAWSPATVSAGASPPARAHHVAAWDPKTRALLVLSGNLWPSPAVFDDFWSFDWEAKDWTNLGKAPLLAGASGVWDTRTDSLLLFGVGNESEVWRYSTEAKGWSLANSSGPQLESHSAVWDETRASMLVFAGQDGELNGTVTNKLWQFEKDVAHLEIEIGPSAFGVKCVDTEYEELLCGLDAGNPSKRVTHRLYANADDEFKVSTVNTQVCAERLDRFAGWALDLAVSCTATKLEVLRQLTIEIGASSYRTQCVDGRNLSLACSPDAGDKGKRDPDRYLADANDTFEIKVIGSWVCANRLDESAGWEQDLAITCSETREVPEAVEVRIGSSEAFSKCVVTDYYAITCEEDGGNKGRRGTQRADVDAADLFEIVVNGSTVCASHLDNSSWTVDLAIKCATHLEVWHQVSLGANATSPPARSGHAAVWDPLHKAMLVFGGTDGRWLLSDFWRFNTEGESWEQLPYGPSARQGHTAIWDPATEIMYIFGGVDATGHRGDLWLYRQQEMMWMQMPVAGPAPRSEHSAVWDPEGRGMLVFGGWNSYAYFRDVWHYQAKELSTTTTITVSTSSTTHTHTSTSSTQSTKTTSSTSTTTTSERVPVVAVPPCRFVGNLFSSEALIGIRHNAWRDATSVLFFIAIGLIAIGIICATARDFLSWKRYAGTSKLQGGDEDSFDSGMLCKPNSTMLVVASLTKKAQSVETGIVPEDMRAVIQLSAEGLAKVTMVDDTASRMASEVAKGRDLMEQANDVAERFVQSGGAAFWRRWAWLFSALNPLMNVRRFSFRISHEARAVLLACRLLAAAAIIVAFYQASSLLRDLPEHCAEDIESRTVFQMILFSLLAALLCTLIAVLLLMIRRYPERGTSAKVRRRRAVMSLSLRFFWMMFGILIGICFYVCLAFFANASKKDSADWVITWFLAAAMVLLIGPAVGALLLDFLVMFALRRDPDLAKAVKDRRWFHSEDVEDVDDLDDVPVEPLESELPTSQAPADTSPQLLPDAMPWINMTSEDVSPVSPASPGSIAYLRESDIKGVTSEGRRSRGDRDADEIYLELDQAEAAVCTTCQFGSQPEVMKAKPTSRQDWTRASIHRRDNSKLPRAQVIGSGR</sequence>
<evidence type="ECO:0000256" key="2">
    <source>
        <dbReference type="ARBA" id="ARBA00022737"/>
    </source>
</evidence>
<keyword evidence="8" id="KW-1185">Reference proteome</keyword>
<keyword evidence="4" id="KW-0812">Transmembrane</keyword>
<dbReference type="InterPro" id="IPR015915">
    <property type="entry name" value="Kelch-typ_b-propeller"/>
</dbReference>
<feature type="transmembrane region" description="Helical" evidence="4">
    <location>
        <begin position="830"/>
        <end position="852"/>
    </location>
</feature>
<dbReference type="InterPro" id="IPR013320">
    <property type="entry name" value="ConA-like_dom_sf"/>
</dbReference>
<name>A0AA36J117_9DINO</name>
<feature type="transmembrane region" description="Helical" evidence="4">
    <location>
        <begin position="1073"/>
        <end position="1098"/>
    </location>
</feature>
<evidence type="ECO:0000259" key="6">
    <source>
        <dbReference type="PROSITE" id="PS50060"/>
    </source>
</evidence>
<reference evidence="7" key="1">
    <citation type="submission" date="2023-08" db="EMBL/GenBank/DDBJ databases">
        <authorList>
            <person name="Chen Y."/>
            <person name="Shah S."/>
            <person name="Dougan E. K."/>
            <person name="Thang M."/>
            <person name="Chan C."/>
        </authorList>
    </citation>
    <scope>NUCLEOTIDE SEQUENCE</scope>
</reference>
<feature type="region of interest" description="Disordered" evidence="3">
    <location>
        <begin position="762"/>
        <end position="794"/>
    </location>
</feature>
<dbReference type="SUPFAM" id="SSF49899">
    <property type="entry name" value="Concanavalin A-like lectins/glucanases"/>
    <property type="match status" value="1"/>
</dbReference>
<dbReference type="Pfam" id="PF00629">
    <property type="entry name" value="MAM"/>
    <property type="match status" value="1"/>
</dbReference>
<feature type="region of interest" description="Disordered" evidence="3">
    <location>
        <begin position="1267"/>
        <end position="1301"/>
    </location>
</feature>
<dbReference type="Gene3D" id="2.120.10.80">
    <property type="entry name" value="Kelch-type beta propeller"/>
    <property type="match status" value="2"/>
</dbReference>
<dbReference type="SMART" id="SM00137">
    <property type="entry name" value="MAM"/>
    <property type="match status" value="1"/>
</dbReference>
<dbReference type="Proteomes" id="UP001178507">
    <property type="component" value="Unassembled WGS sequence"/>
</dbReference>
<evidence type="ECO:0000256" key="3">
    <source>
        <dbReference type="SAM" id="MobiDB-lite"/>
    </source>
</evidence>
<evidence type="ECO:0000256" key="1">
    <source>
        <dbReference type="ARBA" id="ARBA00022441"/>
    </source>
</evidence>
<evidence type="ECO:0000256" key="4">
    <source>
        <dbReference type="SAM" id="Phobius"/>
    </source>
</evidence>
<keyword evidence="5" id="KW-0732">Signal</keyword>
<keyword evidence="4" id="KW-0472">Membrane</keyword>
<feature type="region of interest" description="Disordered" evidence="3">
    <location>
        <begin position="162"/>
        <end position="184"/>
    </location>
</feature>
<feature type="compositionally biased region" description="Low complexity" evidence="3">
    <location>
        <begin position="762"/>
        <end position="793"/>
    </location>
</feature>
<keyword evidence="1" id="KW-0880">Kelch repeat</keyword>
<dbReference type="Pfam" id="PF24681">
    <property type="entry name" value="Kelch_KLHDC2_KLHL20_DRC7"/>
    <property type="match status" value="1"/>
</dbReference>
<evidence type="ECO:0000256" key="5">
    <source>
        <dbReference type="SAM" id="SignalP"/>
    </source>
</evidence>
<feature type="transmembrane region" description="Helical" evidence="4">
    <location>
        <begin position="1110"/>
        <end position="1139"/>
    </location>
</feature>
<dbReference type="EMBL" id="CAUJNA010003236">
    <property type="protein sequence ID" value="CAJ1396568.1"/>
    <property type="molecule type" value="Genomic_DNA"/>
</dbReference>
<dbReference type="SUPFAM" id="SSF117281">
    <property type="entry name" value="Kelch motif"/>
    <property type="match status" value="2"/>
</dbReference>
<dbReference type="Gene3D" id="2.60.120.200">
    <property type="match status" value="1"/>
</dbReference>
<dbReference type="PROSITE" id="PS50060">
    <property type="entry name" value="MAM_2"/>
    <property type="match status" value="1"/>
</dbReference>
<comment type="caution">
    <text evidence="7">The sequence shown here is derived from an EMBL/GenBank/DDBJ whole genome shotgun (WGS) entry which is preliminary data.</text>
</comment>
<evidence type="ECO:0000313" key="7">
    <source>
        <dbReference type="EMBL" id="CAJ1396568.1"/>
    </source>
</evidence>
<proteinExistence type="predicted"/>
<accession>A0AA36J117</accession>
<organism evidence="7 8">
    <name type="scientific">Effrenium voratum</name>
    <dbReference type="NCBI Taxonomy" id="2562239"/>
    <lineage>
        <taxon>Eukaryota</taxon>
        <taxon>Sar</taxon>
        <taxon>Alveolata</taxon>
        <taxon>Dinophyceae</taxon>
        <taxon>Suessiales</taxon>
        <taxon>Symbiodiniaceae</taxon>
        <taxon>Effrenium</taxon>
    </lineage>
</organism>
<keyword evidence="2" id="KW-0677">Repeat</keyword>
<feature type="transmembrane region" description="Helical" evidence="4">
    <location>
        <begin position="1028"/>
        <end position="1052"/>
    </location>
</feature>